<name>A0A0D0BY81_9AGAM</name>
<evidence type="ECO:0000313" key="3">
    <source>
        <dbReference type="Proteomes" id="UP000054538"/>
    </source>
</evidence>
<keyword evidence="3" id="KW-1185">Reference proteome</keyword>
<feature type="compositionally biased region" description="Acidic residues" evidence="1">
    <location>
        <begin position="146"/>
        <end position="164"/>
    </location>
</feature>
<dbReference type="EMBL" id="KN827652">
    <property type="protein sequence ID" value="KIK76137.1"/>
    <property type="molecule type" value="Genomic_DNA"/>
</dbReference>
<feature type="region of interest" description="Disordered" evidence="1">
    <location>
        <begin position="144"/>
        <end position="185"/>
    </location>
</feature>
<dbReference type="InParanoid" id="A0A0D0BY81"/>
<reference evidence="2 3" key="1">
    <citation type="submission" date="2014-04" db="EMBL/GenBank/DDBJ databases">
        <authorList>
            <consortium name="DOE Joint Genome Institute"/>
            <person name="Kuo A."/>
            <person name="Kohler A."/>
            <person name="Jargeat P."/>
            <person name="Nagy L.G."/>
            <person name="Floudas D."/>
            <person name="Copeland A."/>
            <person name="Barry K.W."/>
            <person name="Cichocki N."/>
            <person name="Veneault-Fourrey C."/>
            <person name="LaButti K."/>
            <person name="Lindquist E.A."/>
            <person name="Lipzen A."/>
            <person name="Lundell T."/>
            <person name="Morin E."/>
            <person name="Murat C."/>
            <person name="Sun H."/>
            <person name="Tunlid A."/>
            <person name="Henrissat B."/>
            <person name="Grigoriev I.V."/>
            <person name="Hibbett D.S."/>
            <person name="Martin F."/>
            <person name="Nordberg H.P."/>
            <person name="Cantor M.N."/>
            <person name="Hua S.X."/>
        </authorList>
    </citation>
    <scope>NUCLEOTIDE SEQUENCE [LARGE SCALE GENOMIC DNA]</scope>
    <source>
        <strain evidence="2 3">Ve08.2h10</strain>
    </source>
</reference>
<proteinExistence type="predicted"/>
<accession>A0A0D0BY81</accession>
<feature type="compositionally biased region" description="Basic and acidic residues" evidence="1">
    <location>
        <begin position="165"/>
        <end position="176"/>
    </location>
</feature>
<evidence type="ECO:0000313" key="2">
    <source>
        <dbReference type="EMBL" id="KIK76137.1"/>
    </source>
</evidence>
<protein>
    <submittedName>
        <fullName evidence="2">Uncharacterized protein</fullName>
    </submittedName>
</protein>
<dbReference type="HOGENOM" id="CLU_1461774_0_0_1"/>
<dbReference type="Proteomes" id="UP000054538">
    <property type="component" value="Unassembled WGS sequence"/>
</dbReference>
<reference evidence="3" key="2">
    <citation type="submission" date="2015-01" db="EMBL/GenBank/DDBJ databases">
        <title>Evolutionary Origins and Diversification of the Mycorrhizal Mutualists.</title>
        <authorList>
            <consortium name="DOE Joint Genome Institute"/>
            <consortium name="Mycorrhizal Genomics Consortium"/>
            <person name="Kohler A."/>
            <person name="Kuo A."/>
            <person name="Nagy L.G."/>
            <person name="Floudas D."/>
            <person name="Copeland A."/>
            <person name="Barry K.W."/>
            <person name="Cichocki N."/>
            <person name="Veneault-Fourrey C."/>
            <person name="LaButti K."/>
            <person name="Lindquist E.A."/>
            <person name="Lipzen A."/>
            <person name="Lundell T."/>
            <person name="Morin E."/>
            <person name="Murat C."/>
            <person name="Riley R."/>
            <person name="Ohm R."/>
            <person name="Sun H."/>
            <person name="Tunlid A."/>
            <person name="Henrissat B."/>
            <person name="Grigoriev I.V."/>
            <person name="Hibbett D.S."/>
            <person name="Martin F."/>
        </authorList>
    </citation>
    <scope>NUCLEOTIDE SEQUENCE [LARGE SCALE GENOMIC DNA]</scope>
    <source>
        <strain evidence="3">Ve08.2h10</strain>
    </source>
</reference>
<evidence type="ECO:0000256" key="1">
    <source>
        <dbReference type="SAM" id="MobiDB-lite"/>
    </source>
</evidence>
<organism evidence="2 3">
    <name type="scientific">Paxillus rubicundulus Ve08.2h10</name>
    <dbReference type="NCBI Taxonomy" id="930991"/>
    <lineage>
        <taxon>Eukaryota</taxon>
        <taxon>Fungi</taxon>
        <taxon>Dikarya</taxon>
        <taxon>Basidiomycota</taxon>
        <taxon>Agaricomycotina</taxon>
        <taxon>Agaricomycetes</taxon>
        <taxon>Agaricomycetidae</taxon>
        <taxon>Boletales</taxon>
        <taxon>Paxilineae</taxon>
        <taxon>Paxillaceae</taxon>
        <taxon>Paxillus</taxon>
    </lineage>
</organism>
<dbReference type="AlphaFoldDB" id="A0A0D0BY81"/>
<sequence>MDSEWVLQLRVDLPGGGAEVQTPTFWESGSTNSGVTGKRRYELRRSGKAELVFQFRSSLYFVITDFLGVKTELGLGPIEGETAEGDDERDHRGRGVGRGLSPVLWMLRCWGGVRDEGDQEQQESHAQMERVLGTLEEIQGCLDPEFAPEEGSEENFEEEEVAEVAEEKEALKGRNEEEAEVDESV</sequence>
<gene>
    <name evidence="2" type="ORF">PAXRUDRAFT_18420</name>
</gene>